<accession>A0A9D4IXI5</accession>
<name>A0A9D4IXI5_DREPO</name>
<dbReference type="Proteomes" id="UP000828390">
    <property type="component" value="Unassembled WGS sequence"/>
</dbReference>
<gene>
    <name evidence="1" type="ORF">DPMN_145450</name>
</gene>
<keyword evidence="2" id="KW-1185">Reference proteome</keyword>
<comment type="caution">
    <text evidence="1">The sequence shown here is derived from an EMBL/GenBank/DDBJ whole genome shotgun (WGS) entry which is preliminary data.</text>
</comment>
<evidence type="ECO:0000313" key="2">
    <source>
        <dbReference type="Proteomes" id="UP000828390"/>
    </source>
</evidence>
<organism evidence="1 2">
    <name type="scientific">Dreissena polymorpha</name>
    <name type="common">Zebra mussel</name>
    <name type="synonym">Mytilus polymorpha</name>
    <dbReference type="NCBI Taxonomy" id="45954"/>
    <lineage>
        <taxon>Eukaryota</taxon>
        <taxon>Metazoa</taxon>
        <taxon>Spiralia</taxon>
        <taxon>Lophotrochozoa</taxon>
        <taxon>Mollusca</taxon>
        <taxon>Bivalvia</taxon>
        <taxon>Autobranchia</taxon>
        <taxon>Heteroconchia</taxon>
        <taxon>Euheterodonta</taxon>
        <taxon>Imparidentia</taxon>
        <taxon>Neoheterodontei</taxon>
        <taxon>Myida</taxon>
        <taxon>Dreissenoidea</taxon>
        <taxon>Dreissenidae</taxon>
        <taxon>Dreissena</taxon>
    </lineage>
</organism>
<evidence type="ECO:0000313" key="1">
    <source>
        <dbReference type="EMBL" id="KAH3791961.1"/>
    </source>
</evidence>
<dbReference type="EMBL" id="JAIWYP010000007">
    <property type="protein sequence ID" value="KAH3791961.1"/>
    <property type="molecule type" value="Genomic_DNA"/>
</dbReference>
<sequence length="60" mass="6718">MEPGFKPVSYHLPSKGRIPVATLSLRLCTDSNGFTQGLEPKSRRLHTILSTRLLSDRLPK</sequence>
<reference evidence="1" key="2">
    <citation type="submission" date="2020-11" db="EMBL/GenBank/DDBJ databases">
        <authorList>
            <person name="McCartney M.A."/>
            <person name="Auch B."/>
            <person name="Kono T."/>
            <person name="Mallez S."/>
            <person name="Becker A."/>
            <person name="Gohl D.M."/>
            <person name="Silverstein K.A.T."/>
            <person name="Koren S."/>
            <person name="Bechman K.B."/>
            <person name="Herman A."/>
            <person name="Abrahante J.E."/>
            <person name="Garbe J."/>
        </authorList>
    </citation>
    <scope>NUCLEOTIDE SEQUENCE</scope>
    <source>
        <strain evidence="1">Duluth1</strain>
        <tissue evidence="1">Whole animal</tissue>
    </source>
</reference>
<protein>
    <submittedName>
        <fullName evidence="1">Uncharacterized protein</fullName>
    </submittedName>
</protein>
<dbReference type="AlphaFoldDB" id="A0A9D4IXI5"/>
<proteinExistence type="predicted"/>
<reference evidence="1" key="1">
    <citation type="journal article" date="2019" name="bioRxiv">
        <title>The Genome of the Zebra Mussel, Dreissena polymorpha: A Resource for Invasive Species Research.</title>
        <authorList>
            <person name="McCartney M.A."/>
            <person name="Auch B."/>
            <person name="Kono T."/>
            <person name="Mallez S."/>
            <person name="Zhang Y."/>
            <person name="Obille A."/>
            <person name="Becker A."/>
            <person name="Abrahante J.E."/>
            <person name="Garbe J."/>
            <person name="Badalamenti J.P."/>
            <person name="Herman A."/>
            <person name="Mangelson H."/>
            <person name="Liachko I."/>
            <person name="Sullivan S."/>
            <person name="Sone E.D."/>
            <person name="Koren S."/>
            <person name="Silverstein K.A.T."/>
            <person name="Beckman K.B."/>
            <person name="Gohl D.M."/>
        </authorList>
    </citation>
    <scope>NUCLEOTIDE SEQUENCE</scope>
    <source>
        <strain evidence="1">Duluth1</strain>
        <tissue evidence="1">Whole animal</tissue>
    </source>
</reference>